<dbReference type="InterPro" id="IPR011991">
    <property type="entry name" value="ArsR-like_HTH"/>
</dbReference>
<dbReference type="InterPro" id="IPR036388">
    <property type="entry name" value="WH-like_DNA-bd_sf"/>
</dbReference>
<proteinExistence type="predicted"/>
<dbReference type="Pfam" id="PF01022">
    <property type="entry name" value="HTH_5"/>
    <property type="match status" value="1"/>
</dbReference>
<accession>A0ABT9TMZ3</accession>
<evidence type="ECO:0000259" key="1">
    <source>
        <dbReference type="PROSITE" id="PS50987"/>
    </source>
</evidence>
<dbReference type="InterPro" id="IPR036390">
    <property type="entry name" value="WH_DNA-bd_sf"/>
</dbReference>
<evidence type="ECO:0000313" key="3">
    <source>
        <dbReference type="Proteomes" id="UP001244563"/>
    </source>
</evidence>
<dbReference type="SUPFAM" id="SSF46785">
    <property type="entry name" value="Winged helix' DNA-binding domain"/>
    <property type="match status" value="1"/>
</dbReference>
<dbReference type="PROSITE" id="PS50987">
    <property type="entry name" value="HTH_ARSR_2"/>
    <property type="match status" value="1"/>
</dbReference>
<organism evidence="2 3">
    <name type="scientific">Paenarthrobacter nicotinovorans</name>
    <name type="common">Arthrobacter nicotinovorans</name>
    <dbReference type="NCBI Taxonomy" id="29320"/>
    <lineage>
        <taxon>Bacteria</taxon>
        <taxon>Bacillati</taxon>
        <taxon>Actinomycetota</taxon>
        <taxon>Actinomycetes</taxon>
        <taxon>Micrococcales</taxon>
        <taxon>Micrococcaceae</taxon>
        <taxon>Paenarthrobacter</taxon>
    </lineage>
</organism>
<dbReference type="EMBL" id="JAUSSW010000007">
    <property type="protein sequence ID" value="MDQ0103030.1"/>
    <property type="molecule type" value="Genomic_DNA"/>
</dbReference>
<dbReference type="PRINTS" id="PR00778">
    <property type="entry name" value="HTHARSR"/>
</dbReference>
<gene>
    <name evidence="2" type="ORF">J2T10_002687</name>
</gene>
<reference evidence="2 3" key="1">
    <citation type="submission" date="2023-07" db="EMBL/GenBank/DDBJ databases">
        <title>Sorghum-associated microbial communities from plants grown in Nebraska, USA.</title>
        <authorList>
            <person name="Schachtman D."/>
        </authorList>
    </citation>
    <scope>NUCLEOTIDE SEQUENCE [LARGE SCALE GENOMIC DNA]</scope>
    <source>
        <strain evidence="2 3">CC523</strain>
    </source>
</reference>
<name>A0ABT9TMZ3_PAENI</name>
<dbReference type="Gene3D" id="1.10.10.10">
    <property type="entry name" value="Winged helix-like DNA-binding domain superfamily/Winged helix DNA-binding domain"/>
    <property type="match status" value="1"/>
</dbReference>
<dbReference type="CDD" id="cd00090">
    <property type="entry name" value="HTH_ARSR"/>
    <property type="match status" value="1"/>
</dbReference>
<sequence>MDLGQPTVSHHLKILVDAGLLRREKRGSWAYFSLIPGALDGVVEILTGL</sequence>
<dbReference type="Proteomes" id="UP001244563">
    <property type="component" value="Unassembled WGS sequence"/>
</dbReference>
<evidence type="ECO:0000313" key="2">
    <source>
        <dbReference type="EMBL" id="MDQ0103030.1"/>
    </source>
</evidence>
<dbReference type="GO" id="GO:0003677">
    <property type="term" value="F:DNA binding"/>
    <property type="evidence" value="ECO:0007669"/>
    <property type="project" value="UniProtKB-KW"/>
</dbReference>
<comment type="caution">
    <text evidence="2">The sequence shown here is derived from an EMBL/GenBank/DDBJ whole genome shotgun (WGS) entry which is preliminary data.</text>
</comment>
<keyword evidence="2" id="KW-0238">DNA-binding</keyword>
<dbReference type="InterPro" id="IPR001845">
    <property type="entry name" value="HTH_ArsR_DNA-bd_dom"/>
</dbReference>
<keyword evidence="3" id="KW-1185">Reference proteome</keyword>
<protein>
    <submittedName>
        <fullName evidence="2">DNA-binding transcriptional ArsR family regulator</fullName>
    </submittedName>
</protein>
<feature type="domain" description="HTH arsR-type" evidence="1">
    <location>
        <begin position="1"/>
        <end position="49"/>
    </location>
</feature>